<dbReference type="AlphaFoldDB" id="A0A200QTT3"/>
<reference evidence="1 2" key="1">
    <citation type="journal article" date="2017" name="Mol. Plant">
        <title>The Genome of Medicinal Plant Macleaya cordata Provides New Insights into Benzylisoquinoline Alkaloids Metabolism.</title>
        <authorList>
            <person name="Liu X."/>
            <person name="Liu Y."/>
            <person name="Huang P."/>
            <person name="Ma Y."/>
            <person name="Qing Z."/>
            <person name="Tang Q."/>
            <person name="Cao H."/>
            <person name="Cheng P."/>
            <person name="Zheng Y."/>
            <person name="Yuan Z."/>
            <person name="Zhou Y."/>
            <person name="Liu J."/>
            <person name="Tang Z."/>
            <person name="Zhuo Y."/>
            <person name="Zhang Y."/>
            <person name="Yu L."/>
            <person name="Huang J."/>
            <person name="Yang P."/>
            <person name="Peng Q."/>
            <person name="Zhang J."/>
            <person name="Jiang W."/>
            <person name="Zhang Z."/>
            <person name="Lin K."/>
            <person name="Ro D.K."/>
            <person name="Chen X."/>
            <person name="Xiong X."/>
            <person name="Shang Y."/>
            <person name="Huang S."/>
            <person name="Zeng J."/>
        </authorList>
    </citation>
    <scope>NUCLEOTIDE SEQUENCE [LARGE SCALE GENOMIC DNA]</scope>
    <source>
        <strain evidence="2">cv. BLH2017</strain>
        <tissue evidence="1">Root</tissue>
    </source>
</reference>
<sequence>MVAKMKDLTTFDGSFRGHRSLMTVPMFILVSHLGMSRWALMDSSVGFGGYRSLLTDPIPYKTEHVIGGIRKDLQWVHRWASVAVEGHRRAHLLRNLLIIKTAVGLGRYGRRKRWGFPIYTSPLLLFSSWRFWRELLP</sequence>
<name>A0A200QTT3_MACCD</name>
<accession>A0A200QTT3</accession>
<dbReference type="EMBL" id="MVGT01001081">
    <property type="protein sequence ID" value="OVA13861.1"/>
    <property type="molecule type" value="Genomic_DNA"/>
</dbReference>
<evidence type="ECO:0000313" key="2">
    <source>
        <dbReference type="Proteomes" id="UP000195402"/>
    </source>
</evidence>
<organism evidence="1 2">
    <name type="scientific">Macleaya cordata</name>
    <name type="common">Five-seeded plume-poppy</name>
    <name type="synonym">Bocconia cordata</name>
    <dbReference type="NCBI Taxonomy" id="56857"/>
    <lineage>
        <taxon>Eukaryota</taxon>
        <taxon>Viridiplantae</taxon>
        <taxon>Streptophyta</taxon>
        <taxon>Embryophyta</taxon>
        <taxon>Tracheophyta</taxon>
        <taxon>Spermatophyta</taxon>
        <taxon>Magnoliopsida</taxon>
        <taxon>Ranunculales</taxon>
        <taxon>Papaveraceae</taxon>
        <taxon>Papaveroideae</taxon>
        <taxon>Macleaya</taxon>
    </lineage>
</organism>
<comment type="caution">
    <text evidence="1">The sequence shown here is derived from an EMBL/GenBank/DDBJ whole genome shotgun (WGS) entry which is preliminary data.</text>
</comment>
<dbReference type="InParanoid" id="A0A200QTT3"/>
<keyword evidence="2" id="KW-1185">Reference proteome</keyword>
<evidence type="ECO:0000313" key="1">
    <source>
        <dbReference type="EMBL" id="OVA13861.1"/>
    </source>
</evidence>
<protein>
    <submittedName>
        <fullName evidence="1">Uncharacterized protein</fullName>
    </submittedName>
</protein>
<proteinExistence type="predicted"/>
<gene>
    <name evidence="1" type="ORF">BVC80_1569g7</name>
</gene>
<dbReference type="Proteomes" id="UP000195402">
    <property type="component" value="Unassembled WGS sequence"/>
</dbReference>